<dbReference type="GO" id="GO:0003677">
    <property type="term" value="F:DNA binding"/>
    <property type="evidence" value="ECO:0007669"/>
    <property type="project" value="UniProtKB-KW"/>
</dbReference>
<name>Q7V8U3_PROMM</name>
<evidence type="ECO:0000313" key="6">
    <source>
        <dbReference type="Proteomes" id="UP000001423"/>
    </source>
</evidence>
<proteinExistence type="inferred from homology"/>
<dbReference type="Gene3D" id="1.10.443.10">
    <property type="entry name" value="Intergrase catalytic core"/>
    <property type="match status" value="1"/>
</dbReference>
<dbReference type="KEGG" id="pmt:PMT_0234"/>
<dbReference type="GO" id="GO:0006310">
    <property type="term" value="P:DNA recombination"/>
    <property type="evidence" value="ECO:0007669"/>
    <property type="project" value="UniProtKB-KW"/>
</dbReference>
<dbReference type="PROSITE" id="PS51898">
    <property type="entry name" value="TYR_RECOMBINASE"/>
    <property type="match status" value="1"/>
</dbReference>
<evidence type="ECO:0000259" key="4">
    <source>
        <dbReference type="PROSITE" id="PS51898"/>
    </source>
</evidence>
<sequence>MDLRSVIGKAVFKEPGGKTLHEARARQKAFLHRTDTLIAEARGQAALTTDELLEALPGLTPHVEKGDMAVGLEMLRVQGLLTSEQAKRGFDLLQGIEKSESLLMPEDLLELRRQQKEPASRTYVQWVKVLEAFMSFCKVASPLSCTREMAEAYKQKLLGRGLSKNTVKVQLAYLSGLWTSLSEARGVAHIFKGLPASVRLTPGEVARQLQKKGSFICRPINEWGQSNSQYLPIFQILYYSGCRLSEVCGLKGEDINDDRFNVTWSDERSLKTHYSQRQIPLHPEIYELMQELRRITGLIWPSLKTIDRKTNEIRWGHNLSKPCKQITGLSPKDFRDRVTAQLVELDYSEKVIGLLLGHSPRSTTQMYGGSVWKKVVEAVHSLS</sequence>
<evidence type="ECO:0000313" key="5">
    <source>
        <dbReference type="EMBL" id="CAE20409.1"/>
    </source>
</evidence>
<evidence type="ECO:0000256" key="1">
    <source>
        <dbReference type="ARBA" id="ARBA00008857"/>
    </source>
</evidence>
<evidence type="ECO:0000256" key="3">
    <source>
        <dbReference type="ARBA" id="ARBA00023172"/>
    </source>
</evidence>
<dbReference type="HOGENOM" id="CLU_677804_0_0_3"/>
<dbReference type="Proteomes" id="UP000001423">
    <property type="component" value="Chromosome"/>
</dbReference>
<comment type="similarity">
    <text evidence="1">Belongs to the 'phage' integrase family.</text>
</comment>
<dbReference type="Pfam" id="PF00589">
    <property type="entry name" value="Phage_integrase"/>
    <property type="match status" value="1"/>
</dbReference>
<dbReference type="PANTHER" id="PTHR30349:SF41">
    <property type="entry name" value="INTEGRASE_RECOMBINASE PROTEIN MJ0367-RELATED"/>
    <property type="match status" value="1"/>
</dbReference>
<keyword evidence="2" id="KW-0238">DNA-binding</keyword>
<reference evidence="5 6" key="1">
    <citation type="journal article" date="2003" name="Nature">
        <title>Genome divergence in two Prochlorococcus ecotypes reflects oceanic niche differentiation.</title>
        <authorList>
            <person name="Rocap G."/>
            <person name="Larimer F.W."/>
            <person name="Lamerdin J.E."/>
            <person name="Malfatti S."/>
            <person name="Chain P."/>
            <person name="Ahlgren N.A."/>
            <person name="Arellano A."/>
            <person name="Coleman M."/>
            <person name="Hauser L."/>
            <person name="Hess W.R."/>
            <person name="Johnson Z.I."/>
            <person name="Land M.L."/>
            <person name="Lindell D."/>
            <person name="Post A.F."/>
            <person name="Regala W."/>
            <person name="Shah M."/>
            <person name="Shaw S.L."/>
            <person name="Steglich C."/>
            <person name="Sullivan M.B."/>
            <person name="Ting C.S."/>
            <person name="Tolonen A."/>
            <person name="Webb E.A."/>
            <person name="Zinser E.R."/>
            <person name="Chisholm S.W."/>
        </authorList>
    </citation>
    <scope>NUCLEOTIDE SEQUENCE [LARGE SCALE GENOMIC DNA]</scope>
    <source>
        <strain evidence="6">MIT 9313</strain>
    </source>
</reference>
<feature type="domain" description="Tyr recombinase" evidence="4">
    <location>
        <begin position="195"/>
        <end position="381"/>
    </location>
</feature>
<protein>
    <submittedName>
        <fullName evidence="5">Phage integrase</fullName>
    </submittedName>
</protein>
<accession>Q7V8U3</accession>
<dbReference type="EMBL" id="BX548175">
    <property type="protein sequence ID" value="CAE20409.1"/>
    <property type="molecule type" value="Genomic_DNA"/>
</dbReference>
<dbReference type="SUPFAM" id="SSF56349">
    <property type="entry name" value="DNA breaking-rejoining enzymes"/>
    <property type="match status" value="1"/>
</dbReference>
<dbReference type="GO" id="GO:0015074">
    <property type="term" value="P:DNA integration"/>
    <property type="evidence" value="ECO:0007669"/>
    <property type="project" value="InterPro"/>
</dbReference>
<dbReference type="CDD" id="cd00397">
    <property type="entry name" value="DNA_BRE_C"/>
    <property type="match status" value="1"/>
</dbReference>
<dbReference type="InterPro" id="IPR050090">
    <property type="entry name" value="Tyrosine_recombinase_XerCD"/>
</dbReference>
<dbReference type="InterPro" id="IPR013762">
    <property type="entry name" value="Integrase-like_cat_sf"/>
</dbReference>
<dbReference type="eggNOG" id="COG0582">
    <property type="taxonomic scope" value="Bacteria"/>
</dbReference>
<gene>
    <name evidence="5" type="ordered locus">PMT_0234</name>
</gene>
<organism evidence="5 6">
    <name type="scientific">Prochlorococcus marinus (strain MIT 9313)</name>
    <dbReference type="NCBI Taxonomy" id="74547"/>
    <lineage>
        <taxon>Bacteria</taxon>
        <taxon>Bacillati</taxon>
        <taxon>Cyanobacteriota</taxon>
        <taxon>Cyanophyceae</taxon>
        <taxon>Synechococcales</taxon>
        <taxon>Prochlorococcaceae</taxon>
        <taxon>Prochlorococcus</taxon>
    </lineage>
</organism>
<dbReference type="InterPro" id="IPR002104">
    <property type="entry name" value="Integrase_catalytic"/>
</dbReference>
<evidence type="ECO:0000256" key="2">
    <source>
        <dbReference type="ARBA" id="ARBA00023125"/>
    </source>
</evidence>
<keyword evidence="6" id="KW-1185">Reference proteome</keyword>
<dbReference type="InterPro" id="IPR011010">
    <property type="entry name" value="DNA_brk_join_enz"/>
</dbReference>
<dbReference type="PANTHER" id="PTHR30349">
    <property type="entry name" value="PHAGE INTEGRASE-RELATED"/>
    <property type="match status" value="1"/>
</dbReference>
<dbReference type="AlphaFoldDB" id="Q7V8U3"/>
<keyword evidence="3" id="KW-0233">DNA recombination</keyword>